<dbReference type="InterPro" id="IPR011659">
    <property type="entry name" value="WD40"/>
</dbReference>
<evidence type="ECO:0000313" key="6">
    <source>
        <dbReference type="Proteomes" id="UP000078252"/>
    </source>
</evidence>
<dbReference type="EMBL" id="LDQC01000061">
    <property type="protein sequence ID" value="KTR04630.1"/>
    <property type="molecule type" value="Genomic_DNA"/>
</dbReference>
<dbReference type="InterPro" id="IPR001375">
    <property type="entry name" value="Peptidase_S9_cat"/>
</dbReference>
<feature type="region of interest" description="Disordered" evidence="3">
    <location>
        <begin position="382"/>
        <end position="403"/>
    </location>
</feature>
<keyword evidence="1" id="KW-0378">Hydrolase</keyword>
<feature type="domain" description="Peptidase S9 prolyl oligopeptidase catalytic" evidence="4">
    <location>
        <begin position="466"/>
        <end position="673"/>
    </location>
</feature>
<dbReference type="PANTHER" id="PTHR42776">
    <property type="entry name" value="SERINE PEPTIDASE S9 FAMILY MEMBER"/>
    <property type="match status" value="1"/>
</dbReference>
<evidence type="ECO:0000313" key="5">
    <source>
        <dbReference type="EMBL" id="KTR04630.1"/>
    </source>
</evidence>
<evidence type="ECO:0000256" key="3">
    <source>
        <dbReference type="SAM" id="MobiDB-lite"/>
    </source>
</evidence>
<dbReference type="GO" id="GO:0004177">
    <property type="term" value="F:aminopeptidase activity"/>
    <property type="evidence" value="ECO:0007669"/>
    <property type="project" value="UniProtKB-KW"/>
</dbReference>
<gene>
    <name evidence="5" type="ORF">NS184_11240</name>
</gene>
<dbReference type="InterPro" id="IPR011042">
    <property type="entry name" value="6-blade_b-propeller_TolB-like"/>
</dbReference>
<dbReference type="Pfam" id="PF07676">
    <property type="entry name" value="PD40"/>
    <property type="match status" value="1"/>
</dbReference>
<sequence length="679" mass="71471">MLANDIPHLHVPSSPTLSGDPRTGGAAFVSVTRPDLDADAYRTTVEQVTGSGPVRWTAGDRDSAPVLSPDGRSIAFLRVVADEHGADRPQVAVAPVDGGEARVVTALPLGAGAPVWSPDSTRVAVTARFPEPGRYGSAVTGDEDRRPASAAEAPRLITRLDFHVDGAGYLLDKPQQVVVVDVTDRDAEPVRTALTSTTCSLGSPVWYPDGNALLVVAPRDLGERETHDDDLYRVDVADGSLTLAIRSEGSIGSVAVGDAGSVYYTGASHADGQLVAEPQGLWRADHGSDPVRLTARETVEVTGTPVVHGEDVLVAVLDRGTVGVRRVPGSADGPLGLDDLEVVLGGHLVVSDFDVAGDVLLATAATTDSPGEVLVVDLARGASAEPTDDASGEPTDDASGEPTVLTDYAAPLREAASAPGVRRIEELTGTSADGTPVHGWVVLPEGDGPHPVLRVVHGGPFGQDTWAFFDEAQVYASAGYAVVIGNPRGSGGYGLDHGRAVIGAMGTVDVDDVLALLDAALERPDLDASRVGIMGGSYGGFMTSWVAAHHGERFVAAWSERAVNAWDSFAGSSDIGWFFADAYVGADPEEQRRRSPLTYADQVSIPFMVAHSEEDWRCPIEQGHRQFVALKRAGVDASLLVFPGEGHELSRSGRPRHRVQRFEHVLDWWAQHLPVSPVA</sequence>
<dbReference type="GO" id="GO:0004252">
    <property type="term" value="F:serine-type endopeptidase activity"/>
    <property type="evidence" value="ECO:0007669"/>
    <property type="project" value="TreeGrafter"/>
</dbReference>
<keyword evidence="5" id="KW-0645">Protease</keyword>
<comment type="caution">
    <text evidence="5">The sequence shown here is derived from an EMBL/GenBank/DDBJ whole genome shotgun (WGS) entry which is preliminary data.</text>
</comment>
<dbReference type="GO" id="GO:0006508">
    <property type="term" value="P:proteolysis"/>
    <property type="evidence" value="ECO:0007669"/>
    <property type="project" value="InterPro"/>
</dbReference>
<evidence type="ECO:0000259" key="4">
    <source>
        <dbReference type="Pfam" id="PF00326"/>
    </source>
</evidence>
<evidence type="ECO:0000256" key="1">
    <source>
        <dbReference type="ARBA" id="ARBA00022801"/>
    </source>
</evidence>
<protein>
    <submittedName>
        <fullName evidence="5">Dipeptidyl aminopeptidase</fullName>
    </submittedName>
</protein>
<keyword evidence="5" id="KW-0031">Aminopeptidase</keyword>
<name>A0A175RLK3_9MICO</name>
<dbReference type="STRING" id="33881.NS184_11240"/>
<proteinExistence type="predicted"/>
<dbReference type="Gene3D" id="3.40.50.1820">
    <property type="entry name" value="alpha/beta hydrolase"/>
    <property type="match status" value="1"/>
</dbReference>
<accession>A0A175RLK3</accession>
<dbReference type="RefSeq" id="WP_058726199.1">
    <property type="nucleotide sequence ID" value="NZ_LDQC01000061.1"/>
</dbReference>
<feature type="compositionally biased region" description="Acidic residues" evidence="3">
    <location>
        <begin position="386"/>
        <end position="399"/>
    </location>
</feature>
<dbReference type="AlphaFoldDB" id="A0A175RLK3"/>
<dbReference type="Proteomes" id="UP000078252">
    <property type="component" value="Unassembled WGS sequence"/>
</dbReference>
<dbReference type="PANTHER" id="PTHR42776:SF27">
    <property type="entry name" value="DIPEPTIDYL PEPTIDASE FAMILY MEMBER 6"/>
    <property type="match status" value="1"/>
</dbReference>
<dbReference type="PATRIC" id="fig|33881.3.peg.2643"/>
<keyword evidence="2" id="KW-0720">Serine protease</keyword>
<dbReference type="InterPro" id="IPR029058">
    <property type="entry name" value="AB_hydrolase_fold"/>
</dbReference>
<evidence type="ECO:0000256" key="2">
    <source>
        <dbReference type="ARBA" id="ARBA00022825"/>
    </source>
</evidence>
<dbReference type="Gene3D" id="2.120.10.30">
    <property type="entry name" value="TolB, C-terminal domain"/>
    <property type="match status" value="2"/>
</dbReference>
<dbReference type="SUPFAM" id="SSF82171">
    <property type="entry name" value="DPP6 N-terminal domain-like"/>
    <property type="match status" value="1"/>
</dbReference>
<dbReference type="Pfam" id="PF00326">
    <property type="entry name" value="Peptidase_S9"/>
    <property type="match status" value="1"/>
</dbReference>
<dbReference type="OrthoDB" id="262125at2"/>
<organism evidence="5 6">
    <name type="scientific">Curtobacterium luteum</name>
    <dbReference type="NCBI Taxonomy" id="33881"/>
    <lineage>
        <taxon>Bacteria</taxon>
        <taxon>Bacillati</taxon>
        <taxon>Actinomycetota</taxon>
        <taxon>Actinomycetes</taxon>
        <taxon>Micrococcales</taxon>
        <taxon>Microbacteriaceae</taxon>
        <taxon>Curtobacterium</taxon>
    </lineage>
</organism>
<feature type="region of interest" description="Disordered" evidence="3">
    <location>
        <begin position="1"/>
        <end position="23"/>
    </location>
</feature>
<reference evidence="5 6" key="1">
    <citation type="journal article" date="2016" name="Front. Microbiol.">
        <title>Genomic Resource of Rice Seed Associated Bacteria.</title>
        <authorList>
            <person name="Midha S."/>
            <person name="Bansal K."/>
            <person name="Sharma S."/>
            <person name="Kumar N."/>
            <person name="Patil P.P."/>
            <person name="Chaudhry V."/>
            <person name="Patil P.B."/>
        </authorList>
    </citation>
    <scope>NUCLEOTIDE SEQUENCE [LARGE SCALE GENOMIC DNA]</scope>
    <source>
        <strain evidence="5 6">NS184</strain>
    </source>
</reference>
<dbReference type="SUPFAM" id="SSF53474">
    <property type="entry name" value="alpha/beta-Hydrolases"/>
    <property type="match status" value="1"/>
</dbReference>